<evidence type="ECO:0000313" key="4">
    <source>
        <dbReference type="Proteomes" id="UP001156870"/>
    </source>
</evidence>
<dbReference type="EMBL" id="BSPD01000002">
    <property type="protein sequence ID" value="GLS24348.1"/>
    <property type="molecule type" value="Genomic_DNA"/>
</dbReference>
<dbReference type="AlphaFoldDB" id="A0AA37WJL5"/>
<gene>
    <name evidence="3" type="ORF">GCM10007877_00590</name>
</gene>
<dbReference type="GO" id="GO:0005829">
    <property type="term" value="C:cytosol"/>
    <property type="evidence" value="ECO:0007669"/>
    <property type="project" value="TreeGrafter"/>
</dbReference>
<dbReference type="Proteomes" id="UP001156870">
    <property type="component" value="Unassembled WGS sequence"/>
</dbReference>
<evidence type="ECO:0000313" key="3">
    <source>
        <dbReference type="EMBL" id="GLS24348.1"/>
    </source>
</evidence>
<accession>A0AA37WJL5</accession>
<dbReference type="PANTHER" id="PTHR43215:SF14">
    <property type="entry name" value="RADIAL SPOKE HEAD 1 HOMOLOG"/>
    <property type="match status" value="1"/>
</dbReference>
<dbReference type="InterPro" id="IPR003409">
    <property type="entry name" value="MORN"/>
</dbReference>
<dbReference type="Pfam" id="PF02493">
    <property type="entry name" value="MORN"/>
    <property type="match status" value="4"/>
</dbReference>
<dbReference type="Gene3D" id="2.20.110.10">
    <property type="entry name" value="Histone H3 K4-specific methyltransferase SET7/9 N-terminal domain"/>
    <property type="match status" value="2"/>
</dbReference>
<sequence>MAQPVNKETPETLGHDLPFTILKATVSGNCVRIILDHMLDLDMKPNPEDFSVALPISEYPEHGALEPAALDIQIQPEKHPNRAAIVLVMDEAIPPVTEVELHYHPQQWLMWSVTIDEPLEAFVLAVPVDFVESAGGNNVSNKLIHSLKQQSPEATPVKQEVVPLEPEVRRITPTTLDISLNKDLIQHQGVSVNDFRAEAEDYWLTVVGAALYQPAPTEPHQIRLQLREELTEGETIRIAFKAKRYPITTLDGTNITNFEVTTKVLFEKVDKKSNKDEIEEAPENPWANFGLAIDSDIDESTLKYKILNALGLVKEEVSDEDESRKVLAPAFTWQLKAAFASIGVFTVWIVAALLNLVVWLPAELDEESALGNMSAAPVSMAKPSANTSAAANSSQGSNDNMAAAAQSNKCNLKFASGNSYQGECNAKSRPHGKGTYKWTSGSIYVGYFDNGARSGKGRMDYSSGSRYDGEWKADKKNGQGSYWNATGDRFVGEFKAGKMTANGTCFKVDGTSHQGFCKQN</sequence>
<feature type="transmembrane region" description="Helical" evidence="2">
    <location>
        <begin position="337"/>
        <end position="360"/>
    </location>
</feature>
<proteinExistence type="predicted"/>
<dbReference type="SMART" id="SM00698">
    <property type="entry name" value="MORN"/>
    <property type="match status" value="4"/>
</dbReference>
<keyword evidence="2" id="KW-0472">Membrane</keyword>
<evidence type="ECO:0008006" key="5">
    <source>
        <dbReference type="Google" id="ProtNLM"/>
    </source>
</evidence>
<keyword evidence="4" id="KW-1185">Reference proteome</keyword>
<keyword evidence="2" id="KW-1133">Transmembrane helix</keyword>
<dbReference type="SUPFAM" id="SSF82185">
    <property type="entry name" value="Histone H3 K4-specific methyltransferase SET7/9 N-terminal domain"/>
    <property type="match status" value="1"/>
</dbReference>
<evidence type="ECO:0000256" key="2">
    <source>
        <dbReference type="SAM" id="Phobius"/>
    </source>
</evidence>
<keyword evidence="1" id="KW-0677">Repeat</keyword>
<reference evidence="3 4" key="1">
    <citation type="journal article" date="2014" name="Int. J. Syst. Evol. Microbiol.">
        <title>Complete genome sequence of Corynebacterium casei LMG S-19264T (=DSM 44701T), isolated from a smear-ripened cheese.</title>
        <authorList>
            <consortium name="US DOE Joint Genome Institute (JGI-PGF)"/>
            <person name="Walter F."/>
            <person name="Albersmeier A."/>
            <person name="Kalinowski J."/>
            <person name="Ruckert C."/>
        </authorList>
    </citation>
    <scope>NUCLEOTIDE SEQUENCE [LARGE SCALE GENOMIC DNA]</scope>
    <source>
        <strain evidence="3 4">NBRC 110095</strain>
    </source>
</reference>
<evidence type="ECO:0000256" key="1">
    <source>
        <dbReference type="ARBA" id="ARBA00022737"/>
    </source>
</evidence>
<dbReference type="PANTHER" id="PTHR43215">
    <property type="entry name" value="RADIAL SPOKE HEAD 1 HOMOLOG"/>
    <property type="match status" value="1"/>
</dbReference>
<name>A0AA37WJL5_9GAMM</name>
<keyword evidence="2" id="KW-0812">Transmembrane</keyword>
<organism evidence="3 4">
    <name type="scientific">Marinibactrum halimedae</name>
    <dbReference type="NCBI Taxonomy" id="1444977"/>
    <lineage>
        <taxon>Bacteria</taxon>
        <taxon>Pseudomonadati</taxon>
        <taxon>Pseudomonadota</taxon>
        <taxon>Gammaproteobacteria</taxon>
        <taxon>Cellvibrionales</taxon>
        <taxon>Cellvibrionaceae</taxon>
        <taxon>Marinibactrum</taxon>
    </lineage>
</organism>
<comment type="caution">
    <text evidence="3">The sequence shown here is derived from an EMBL/GenBank/DDBJ whole genome shotgun (WGS) entry which is preliminary data.</text>
</comment>
<protein>
    <recommendedName>
        <fullName evidence="5">MORN repeat protein</fullName>
    </recommendedName>
</protein>